<evidence type="ECO:0008006" key="4">
    <source>
        <dbReference type="Google" id="ProtNLM"/>
    </source>
</evidence>
<reference evidence="3" key="1">
    <citation type="journal article" date="2014" name="Front. Microbiol.">
        <title>High frequency of phylogenetically diverse reductive dehalogenase-homologous genes in deep subseafloor sedimentary metagenomes.</title>
        <authorList>
            <person name="Kawai M."/>
            <person name="Futagami T."/>
            <person name="Toyoda A."/>
            <person name="Takaki Y."/>
            <person name="Nishi S."/>
            <person name="Hori S."/>
            <person name="Arai W."/>
            <person name="Tsubouchi T."/>
            <person name="Morono Y."/>
            <person name="Uchiyama I."/>
            <person name="Ito T."/>
            <person name="Fujiyama A."/>
            <person name="Inagaki F."/>
            <person name="Takami H."/>
        </authorList>
    </citation>
    <scope>NUCLEOTIDE SEQUENCE</scope>
    <source>
        <strain evidence="3">Expedition CK06-06</strain>
    </source>
</reference>
<keyword evidence="2" id="KW-0472">Membrane</keyword>
<comment type="caution">
    <text evidence="3">The sequence shown here is derived from an EMBL/GenBank/DDBJ whole genome shotgun (WGS) entry which is preliminary data.</text>
</comment>
<evidence type="ECO:0000256" key="1">
    <source>
        <dbReference type="SAM" id="MobiDB-lite"/>
    </source>
</evidence>
<dbReference type="EMBL" id="BARS01004485">
    <property type="protein sequence ID" value="GAF78956.1"/>
    <property type="molecule type" value="Genomic_DNA"/>
</dbReference>
<feature type="region of interest" description="Disordered" evidence="1">
    <location>
        <begin position="68"/>
        <end position="116"/>
    </location>
</feature>
<feature type="compositionally biased region" description="Basic and acidic residues" evidence="1">
    <location>
        <begin position="68"/>
        <end position="100"/>
    </location>
</feature>
<feature type="non-terminal residue" evidence="3">
    <location>
        <position position="1"/>
    </location>
</feature>
<gene>
    <name evidence="3" type="ORF">S01H1_08767</name>
</gene>
<proteinExistence type="predicted"/>
<name>X0SV15_9ZZZZ</name>
<keyword evidence="2" id="KW-1133">Transmembrane helix</keyword>
<organism evidence="3">
    <name type="scientific">marine sediment metagenome</name>
    <dbReference type="NCBI Taxonomy" id="412755"/>
    <lineage>
        <taxon>unclassified sequences</taxon>
        <taxon>metagenomes</taxon>
        <taxon>ecological metagenomes</taxon>
    </lineage>
</organism>
<protein>
    <recommendedName>
        <fullName evidence="4">Zinc-ribbon domain-containing protein</fullName>
    </recommendedName>
</protein>
<keyword evidence="2" id="KW-0812">Transmembrane</keyword>
<evidence type="ECO:0000313" key="3">
    <source>
        <dbReference type="EMBL" id="GAF78956.1"/>
    </source>
</evidence>
<evidence type="ECO:0000256" key="2">
    <source>
        <dbReference type="SAM" id="Phobius"/>
    </source>
</evidence>
<accession>X0SV15</accession>
<feature type="transmembrane region" description="Helical" evidence="2">
    <location>
        <begin position="28"/>
        <end position="48"/>
    </location>
</feature>
<sequence>IKYNYCNICKHEVEEPSRKPLTRTQKTIWVIVIVATIGIGAIILAIYLSTRLKEYCPECNTKIVKSDQPFEKPKKKPEEMTPKERVLDKAGIEEEKEPAKKPARKKPTKEKPGEDKIFCPFCGEELEEKVPTCTFCQAVIEW</sequence>
<dbReference type="AlphaFoldDB" id="X0SV15"/>